<name>A0AAV6TNN4_9ARAC</name>
<dbReference type="AlphaFoldDB" id="A0AAV6TNN4"/>
<reference evidence="6 7" key="1">
    <citation type="journal article" date="2022" name="Nat. Ecol. Evol.">
        <title>A masculinizing supergene underlies an exaggerated male reproductive morph in a spider.</title>
        <authorList>
            <person name="Hendrickx F."/>
            <person name="De Corte Z."/>
            <person name="Sonet G."/>
            <person name="Van Belleghem S.M."/>
            <person name="Kostlbacher S."/>
            <person name="Vangestel C."/>
        </authorList>
    </citation>
    <scope>NUCLEOTIDE SEQUENCE [LARGE SCALE GENOMIC DNA]</scope>
    <source>
        <strain evidence="6">W744_W776</strain>
    </source>
</reference>
<dbReference type="PANTHER" id="PTHR12231">
    <property type="entry name" value="CTX-RELATED TYPE I TRANSMEMBRANE PROTEIN"/>
    <property type="match status" value="1"/>
</dbReference>
<dbReference type="SMART" id="SM00409">
    <property type="entry name" value="IG"/>
    <property type="match status" value="3"/>
</dbReference>
<dbReference type="FunFam" id="2.60.40.10:FF:000333">
    <property type="entry name" value="Down syndrome cell adhesion molecule"/>
    <property type="match status" value="1"/>
</dbReference>
<evidence type="ECO:0000259" key="5">
    <source>
        <dbReference type="PROSITE" id="PS50835"/>
    </source>
</evidence>
<dbReference type="InterPro" id="IPR003599">
    <property type="entry name" value="Ig_sub"/>
</dbReference>
<dbReference type="SUPFAM" id="SSF48726">
    <property type="entry name" value="Immunoglobulin"/>
    <property type="match status" value="4"/>
</dbReference>
<feature type="non-terminal residue" evidence="6">
    <location>
        <position position="331"/>
    </location>
</feature>
<dbReference type="Proteomes" id="UP000827092">
    <property type="component" value="Unassembled WGS sequence"/>
</dbReference>
<protein>
    <recommendedName>
        <fullName evidence="5">Ig-like domain-containing protein</fullName>
    </recommendedName>
</protein>
<keyword evidence="4" id="KW-0393">Immunoglobulin domain</keyword>
<keyword evidence="7" id="KW-1185">Reference proteome</keyword>
<dbReference type="PROSITE" id="PS50835">
    <property type="entry name" value="IG_LIKE"/>
    <property type="match status" value="2"/>
</dbReference>
<evidence type="ECO:0000256" key="2">
    <source>
        <dbReference type="ARBA" id="ARBA00022737"/>
    </source>
</evidence>
<feature type="domain" description="Ig-like" evidence="5">
    <location>
        <begin position="200"/>
        <end position="290"/>
    </location>
</feature>
<dbReference type="SMART" id="SM00408">
    <property type="entry name" value="IGc2"/>
    <property type="match status" value="2"/>
</dbReference>
<evidence type="ECO:0000256" key="4">
    <source>
        <dbReference type="ARBA" id="ARBA00023319"/>
    </source>
</evidence>
<keyword evidence="1" id="KW-0732">Signal</keyword>
<evidence type="ECO:0000256" key="1">
    <source>
        <dbReference type="ARBA" id="ARBA00022729"/>
    </source>
</evidence>
<gene>
    <name evidence="6" type="ORF">JTE90_025386</name>
</gene>
<dbReference type="PANTHER" id="PTHR12231:SF253">
    <property type="entry name" value="DPR-INTERACTING PROTEIN ETA, ISOFORM B-RELATED"/>
    <property type="match status" value="1"/>
</dbReference>
<keyword evidence="2" id="KW-0677">Repeat</keyword>
<dbReference type="InterPro" id="IPR013783">
    <property type="entry name" value="Ig-like_fold"/>
</dbReference>
<evidence type="ECO:0000313" key="6">
    <source>
        <dbReference type="EMBL" id="KAG8173216.1"/>
    </source>
</evidence>
<keyword evidence="3" id="KW-1015">Disulfide bond</keyword>
<dbReference type="Gene3D" id="2.60.40.10">
    <property type="entry name" value="Immunoglobulins"/>
    <property type="match status" value="3"/>
</dbReference>
<dbReference type="InterPro" id="IPR003598">
    <property type="entry name" value="Ig_sub2"/>
</dbReference>
<sequence length="331" mass="36592">MYEVRTVHSNILLSSVIIAAVTLPINVVNGDLSQVEPIIQPFNFPESASQAVDVLSEYSLLTITPASKSNVGNYTCIVRNAYGEHTHTASFSLKEAPSWIREPDDIIGVEGQNVEIICRADGIPRPEIIWRKRIEGRNADLGDSVIQSQNGSLVISNLNHPVQNRSIEHLHWLWRFSLTLICICIAYTRSAVALDEEDPPRLQPILFPEYVPIGKKVIVVCTAFSGTMPVTFKWTKDGKNIQNMPNILIDNNQNDYSSLNINPTQHENVGNYTCTAENKFGKDVSHGSLTLRAPPIWDVQPSDTNVAAGESLTLNCQAQGLPNQLLNGNIK</sequence>
<accession>A0AAV6TNN4</accession>
<dbReference type="Pfam" id="PF07679">
    <property type="entry name" value="I-set"/>
    <property type="match status" value="2"/>
</dbReference>
<dbReference type="GO" id="GO:0043005">
    <property type="term" value="C:neuron projection"/>
    <property type="evidence" value="ECO:0007669"/>
    <property type="project" value="TreeGrafter"/>
</dbReference>
<proteinExistence type="predicted"/>
<evidence type="ECO:0000256" key="3">
    <source>
        <dbReference type="ARBA" id="ARBA00023157"/>
    </source>
</evidence>
<dbReference type="EMBL" id="JAFNEN010001969">
    <property type="protein sequence ID" value="KAG8173216.1"/>
    <property type="molecule type" value="Genomic_DNA"/>
</dbReference>
<feature type="domain" description="Ig-like" evidence="5">
    <location>
        <begin position="97"/>
        <end position="157"/>
    </location>
</feature>
<organism evidence="6 7">
    <name type="scientific">Oedothorax gibbosus</name>
    <dbReference type="NCBI Taxonomy" id="931172"/>
    <lineage>
        <taxon>Eukaryota</taxon>
        <taxon>Metazoa</taxon>
        <taxon>Ecdysozoa</taxon>
        <taxon>Arthropoda</taxon>
        <taxon>Chelicerata</taxon>
        <taxon>Arachnida</taxon>
        <taxon>Araneae</taxon>
        <taxon>Araneomorphae</taxon>
        <taxon>Entelegynae</taxon>
        <taxon>Araneoidea</taxon>
        <taxon>Linyphiidae</taxon>
        <taxon>Erigoninae</taxon>
        <taxon>Oedothorax</taxon>
    </lineage>
</organism>
<dbReference type="InterPro" id="IPR007110">
    <property type="entry name" value="Ig-like_dom"/>
</dbReference>
<comment type="caution">
    <text evidence="6">The sequence shown here is derived from an EMBL/GenBank/DDBJ whole genome shotgun (WGS) entry which is preliminary data.</text>
</comment>
<evidence type="ECO:0000313" key="7">
    <source>
        <dbReference type="Proteomes" id="UP000827092"/>
    </source>
</evidence>
<dbReference type="InterPro" id="IPR013098">
    <property type="entry name" value="Ig_I-set"/>
</dbReference>
<dbReference type="InterPro" id="IPR051170">
    <property type="entry name" value="Neural/epithelial_adhesion"/>
</dbReference>
<dbReference type="InterPro" id="IPR036179">
    <property type="entry name" value="Ig-like_dom_sf"/>
</dbReference>